<gene>
    <name evidence="6" type="ORF">CALCODRAFT_484266</name>
</gene>
<reference evidence="6 7" key="1">
    <citation type="journal article" date="2016" name="Mol. Biol. Evol.">
        <title>Comparative Genomics of Early-Diverging Mushroom-Forming Fungi Provides Insights into the Origins of Lignocellulose Decay Capabilities.</title>
        <authorList>
            <person name="Nagy L.G."/>
            <person name="Riley R."/>
            <person name="Tritt A."/>
            <person name="Adam C."/>
            <person name="Daum C."/>
            <person name="Floudas D."/>
            <person name="Sun H."/>
            <person name="Yadav J.S."/>
            <person name="Pangilinan J."/>
            <person name="Larsson K.H."/>
            <person name="Matsuura K."/>
            <person name="Barry K."/>
            <person name="Labutti K."/>
            <person name="Kuo R."/>
            <person name="Ohm R.A."/>
            <person name="Bhattacharya S.S."/>
            <person name="Shirouzu T."/>
            <person name="Yoshinaga Y."/>
            <person name="Martin F.M."/>
            <person name="Grigoriev I.V."/>
            <person name="Hibbett D.S."/>
        </authorList>
    </citation>
    <scope>NUCLEOTIDE SEQUENCE [LARGE SCALE GENOMIC DNA]</scope>
    <source>
        <strain evidence="6 7">HHB12733</strain>
    </source>
</reference>
<feature type="transmembrane region" description="Helical" evidence="5">
    <location>
        <begin position="127"/>
        <end position="148"/>
    </location>
</feature>
<feature type="transmembrane region" description="Helical" evidence="5">
    <location>
        <begin position="154"/>
        <end position="179"/>
    </location>
</feature>
<dbReference type="OrthoDB" id="3350607at2759"/>
<comment type="subcellular location">
    <subcellularLocation>
        <location evidence="1">Membrane</location>
        <topology evidence="1">Multi-pass membrane protein</topology>
    </subcellularLocation>
</comment>
<sequence length="992" mass="109179">MPFSIAKLGAGFVNWLKFLFSWKGIPTWKGTLAYVIAYILAFIFPFTEKIAAPPQVSGLMIIVVLSTPGVPVGIFLDGVIWLILGIMGGALNAYVLTNLGQVLVAQGVVYFIFVYVYAWAKAVSLKYLAFTLLGIVWCISGVAGTLGNNNEPNIPFVVGTLQAYFWGIAIVLFVNLFVFPTSCEYIWKSTTVSALQHMDTLSRLLLQGYSGILTESDSQLRAELVGQLRREIDVIDQMLGGTYIEVMWSRWSLHDLTDMTKIVHGLHETVMSINSDYSSAEKARCTKDIRERFLQGSVPDLRRLSTAISVTISELCSVLGPSSLSTTKVQSEITQLDLESQQLADQAGPVSPTDDVIQAFKKRFAEEMEAHDGAVTATNSAIHVPSTAAAPASDSLPLTLRALKEYTDRWTSQQLDVVGHLLLSSGFEAKDRLLTVNAPLASIAETFSQDCTLRMPGSNIATIPYTLRLGSTSASVDSDVTEKDGDEISMVDNPADRMSGALTRMYSLLFAMNRLSAELQALHSRVLPSARSPPPKRLRIHLYERISRRAPLPGHTITVPLTEAVVAIGAQGKVKPTWNLWDWFLAAERFLRGPRNVYAFKLTLAIEFLTILAWAPVTRPWFLSYGLPLTVVTVVLLVTPTFGETYLWTLQQLGGVLGYISMLILLEIFRNVGGFAYNPYGIVCLIGVWTIPFMYIMHEVPIGFPFGLLALVFGAIYMCNVYVNVVILGAPYASPSYAAGQSLATIAVGIALGAVFQFLILRNPARRTLRKALITLLHTNRTYLSLLHAYLRALQTPEIGSTVSAGAYSAIEMELERREASIRGQIMTTSQMVGSVFGEPHWDAPFGADAASKVLEANEILLERLRDARTAMRSQPFHPHLARNFIGPLAPYRRQWNGTVRMALYLSAASLSSQTPLPADMLKVPWKFVNDMVQDALALSARMSKDDLGRAMLKTPDFSRFWFFLLAVSAATEQVQAIEEACASVYGTDEIA</sequence>
<feature type="transmembrane region" description="Helical" evidence="5">
    <location>
        <begin position="59"/>
        <end position="87"/>
    </location>
</feature>
<evidence type="ECO:0000256" key="5">
    <source>
        <dbReference type="SAM" id="Phobius"/>
    </source>
</evidence>
<evidence type="ECO:0000256" key="1">
    <source>
        <dbReference type="ARBA" id="ARBA00004141"/>
    </source>
</evidence>
<organism evidence="6 7">
    <name type="scientific">Calocera cornea HHB12733</name>
    <dbReference type="NCBI Taxonomy" id="1353952"/>
    <lineage>
        <taxon>Eukaryota</taxon>
        <taxon>Fungi</taxon>
        <taxon>Dikarya</taxon>
        <taxon>Basidiomycota</taxon>
        <taxon>Agaricomycotina</taxon>
        <taxon>Dacrymycetes</taxon>
        <taxon>Dacrymycetales</taxon>
        <taxon>Dacrymycetaceae</taxon>
        <taxon>Calocera</taxon>
    </lineage>
</organism>
<feature type="transmembrane region" description="Helical" evidence="5">
    <location>
        <begin position="28"/>
        <end position="47"/>
    </location>
</feature>
<dbReference type="GO" id="GO:0016020">
    <property type="term" value="C:membrane"/>
    <property type="evidence" value="ECO:0007669"/>
    <property type="project" value="UniProtKB-SubCell"/>
</dbReference>
<evidence type="ECO:0000313" key="7">
    <source>
        <dbReference type="Proteomes" id="UP000076842"/>
    </source>
</evidence>
<dbReference type="InParanoid" id="A0A165F2I6"/>
<dbReference type="Proteomes" id="UP000076842">
    <property type="component" value="Unassembled WGS sequence"/>
</dbReference>
<evidence type="ECO:0000313" key="6">
    <source>
        <dbReference type="EMBL" id="KZT56052.1"/>
    </source>
</evidence>
<feature type="transmembrane region" description="Helical" evidence="5">
    <location>
        <begin position="675"/>
        <end position="696"/>
    </location>
</feature>
<keyword evidence="4 5" id="KW-0472">Membrane</keyword>
<proteinExistence type="predicted"/>
<dbReference type="InterPro" id="IPR052430">
    <property type="entry name" value="IVT-Associated"/>
</dbReference>
<feature type="transmembrane region" description="Helical" evidence="5">
    <location>
        <begin position="621"/>
        <end position="639"/>
    </location>
</feature>
<accession>A0A165F2I6</accession>
<feature type="transmembrane region" description="Helical" evidence="5">
    <location>
        <begin position="742"/>
        <end position="761"/>
    </location>
</feature>
<feature type="transmembrane region" description="Helical" evidence="5">
    <location>
        <begin position="646"/>
        <end position="669"/>
    </location>
</feature>
<dbReference type="PRINTS" id="PR02047">
    <property type="entry name" value="BREFELDNASP4"/>
</dbReference>
<name>A0A165F2I6_9BASI</name>
<dbReference type="AlphaFoldDB" id="A0A165F2I6"/>
<dbReference type="PANTHER" id="PTHR47804:SF3">
    <property type="entry name" value="PROTEIN BRE4"/>
    <property type="match status" value="1"/>
</dbReference>
<dbReference type="PANTHER" id="PTHR47804">
    <property type="entry name" value="60S RIBOSOMAL PROTEIN L19"/>
    <property type="match status" value="1"/>
</dbReference>
<dbReference type="STRING" id="1353952.A0A165F2I6"/>
<dbReference type="EMBL" id="KV423984">
    <property type="protein sequence ID" value="KZT56052.1"/>
    <property type="molecule type" value="Genomic_DNA"/>
</dbReference>
<dbReference type="InterPro" id="IPR023244">
    <property type="entry name" value="Brefeldin_A-sensitivity_4"/>
</dbReference>
<evidence type="ECO:0000256" key="2">
    <source>
        <dbReference type="ARBA" id="ARBA00022692"/>
    </source>
</evidence>
<keyword evidence="7" id="KW-1185">Reference proteome</keyword>
<feature type="transmembrane region" description="Helical" evidence="5">
    <location>
        <begin position="708"/>
        <end position="730"/>
    </location>
</feature>
<evidence type="ECO:0000256" key="3">
    <source>
        <dbReference type="ARBA" id="ARBA00022989"/>
    </source>
</evidence>
<evidence type="ECO:0000256" key="4">
    <source>
        <dbReference type="ARBA" id="ARBA00023136"/>
    </source>
</evidence>
<keyword evidence="3 5" id="KW-1133">Transmembrane helix</keyword>
<keyword evidence="2 5" id="KW-0812">Transmembrane</keyword>
<feature type="transmembrane region" description="Helical" evidence="5">
    <location>
        <begin position="99"/>
        <end position="120"/>
    </location>
</feature>
<protein>
    <submittedName>
        <fullName evidence="6">Uncharacterized protein</fullName>
    </submittedName>
</protein>